<evidence type="ECO:0000313" key="4">
    <source>
        <dbReference type="Proteomes" id="UP000182427"/>
    </source>
</evidence>
<proteinExistence type="inferred from homology"/>
<dbReference type="Proteomes" id="UP000182427">
    <property type="component" value="Chromosome I"/>
</dbReference>
<dbReference type="PANTHER" id="PTHR30344">
    <property type="entry name" value="6-PHOSPHOGLUCONOLACTONASE-RELATED"/>
    <property type="match status" value="1"/>
</dbReference>
<dbReference type="GO" id="GO:0006006">
    <property type="term" value="P:glucose metabolic process"/>
    <property type="evidence" value="ECO:0007669"/>
    <property type="project" value="UniProtKB-KW"/>
</dbReference>
<dbReference type="AlphaFoldDB" id="A0A1G7PE24"/>
<protein>
    <submittedName>
        <fullName evidence="3">6-phosphogluconolactonase</fullName>
    </submittedName>
</protein>
<name>A0A1G7PE24_9BACT</name>
<gene>
    <name evidence="3" type="ORF">SAMN05444167_3474</name>
</gene>
<evidence type="ECO:0000256" key="2">
    <source>
        <dbReference type="ARBA" id="ARBA00022526"/>
    </source>
</evidence>
<dbReference type="InterPro" id="IPR015943">
    <property type="entry name" value="WD40/YVTN_repeat-like_dom_sf"/>
</dbReference>
<evidence type="ECO:0000313" key="3">
    <source>
        <dbReference type="EMBL" id="SDF84468.1"/>
    </source>
</evidence>
<reference evidence="3 4" key="1">
    <citation type="submission" date="2016-10" db="EMBL/GenBank/DDBJ databases">
        <authorList>
            <person name="de Groot N.N."/>
        </authorList>
    </citation>
    <scope>NUCLEOTIDE SEQUENCE [LARGE SCALE GENOMIC DNA]</scope>
    <source>
        <strain evidence="3 4">GAS232</strain>
    </source>
</reference>
<keyword evidence="2" id="KW-0119">Carbohydrate metabolism</keyword>
<dbReference type="RefSeq" id="WP_083346262.1">
    <property type="nucleotide sequence ID" value="NZ_LT629690.1"/>
</dbReference>
<dbReference type="InterPro" id="IPR019405">
    <property type="entry name" value="Lactonase_7-beta_prop"/>
</dbReference>
<dbReference type="PANTHER" id="PTHR30344:SF1">
    <property type="entry name" value="6-PHOSPHOGLUCONOLACTONASE"/>
    <property type="match status" value="1"/>
</dbReference>
<organism evidence="3 4">
    <name type="scientific">Terriglobus roseus</name>
    <dbReference type="NCBI Taxonomy" id="392734"/>
    <lineage>
        <taxon>Bacteria</taxon>
        <taxon>Pseudomonadati</taxon>
        <taxon>Acidobacteriota</taxon>
        <taxon>Terriglobia</taxon>
        <taxon>Terriglobales</taxon>
        <taxon>Acidobacteriaceae</taxon>
        <taxon>Terriglobus</taxon>
    </lineage>
</organism>
<keyword evidence="4" id="KW-1185">Reference proteome</keyword>
<dbReference type="EMBL" id="LT629690">
    <property type="protein sequence ID" value="SDF84468.1"/>
    <property type="molecule type" value="Genomic_DNA"/>
</dbReference>
<evidence type="ECO:0000256" key="1">
    <source>
        <dbReference type="ARBA" id="ARBA00005564"/>
    </source>
</evidence>
<dbReference type="Gene3D" id="2.130.10.10">
    <property type="entry name" value="YVTN repeat-like/Quinoprotein amine dehydrogenase"/>
    <property type="match status" value="1"/>
</dbReference>
<comment type="similarity">
    <text evidence="1">Belongs to the cycloisomerase 2 family.</text>
</comment>
<dbReference type="InterPro" id="IPR050282">
    <property type="entry name" value="Cycloisomerase_2"/>
</dbReference>
<dbReference type="Pfam" id="PF10282">
    <property type="entry name" value="Lactonase"/>
    <property type="match status" value="1"/>
</dbReference>
<accession>A0A1G7PE24</accession>
<sequence>MSQERVFIGTSSGGRGIYKASFDSERGLLTEPELVSDAPKPSWLRFAGNGSLLTTSQPSGDGVPGEIIAFAVDADGKLTQQSRAATGGQNAVAFDERDGIVVAANYLSGSAASFQFSLGGLLTPETLATFDAEEHGPDPKRQDHSYAHDATFSPCGNYVFINDLGCDRIRILKVDRPSGKLSEYGAWLATPCEGPRHVAIHPNGVWVYNINEMGCTIDQLAWDAAAGTLTTLSTVRTLPPGVSKVDVRASEVIFGKDLRFLYASNRVHEDFVVYAIHPETGGLLEVQRLANPGKESRHIAIDPTGRWFLSANQFTDEVLVFPIDEATGFLQPTVSGAAVKSPSCILFG</sequence>
<dbReference type="SUPFAM" id="SSF75011">
    <property type="entry name" value="3-carboxy-cis,cis-mucoante lactonizing enzyme"/>
    <property type="match status" value="1"/>
</dbReference>
<dbReference type="OrthoDB" id="9790815at2"/>
<keyword evidence="2" id="KW-0313">Glucose metabolism</keyword>
<dbReference type="GO" id="GO:0017057">
    <property type="term" value="F:6-phosphogluconolactonase activity"/>
    <property type="evidence" value="ECO:0007669"/>
    <property type="project" value="TreeGrafter"/>
</dbReference>